<keyword evidence="3" id="KW-1185">Reference proteome</keyword>
<evidence type="ECO:0000313" key="3">
    <source>
        <dbReference type="Proteomes" id="UP000007266"/>
    </source>
</evidence>
<dbReference type="HOGENOM" id="CLU_1252084_0_0_1"/>
<evidence type="ECO:0000256" key="1">
    <source>
        <dbReference type="SAM" id="SignalP"/>
    </source>
</evidence>
<feature type="signal peptide" evidence="1">
    <location>
        <begin position="1"/>
        <end position="16"/>
    </location>
</feature>
<dbReference type="STRING" id="7070.D2A0F7"/>
<feature type="chain" id="PRO_5007309920" evidence="1">
    <location>
        <begin position="17"/>
        <end position="233"/>
    </location>
</feature>
<organism evidence="2 3">
    <name type="scientific">Tribolium castaneum</name>
    <name type="common">Red flour beetle</name>
    <dbReference type="NCBI Taxonomy" id="7070"/>
    <lineage>
        <taxon>Eukaryota</taxon>
        <taxon>Metazoa</taxon>
        <taxon>Ecdysozoa</taxon>
        <taxon>Arthropoda</taxon>
        <taxon>Hexapoda</taxon>
        <taxon>Insecta</taxon>
        <taxon>Pterygota</taxon>
        <taxon>Neoptera</taxon>
        <taxon>Endopterygota</taxon>
        <taxon>Coleoptera</taxon>
        <taxon>Polyphaga</taxon>
        <taxon>Cucujiformia</taxon>
        <taxon>Tenebrionidae</taxon>
        <taxon>Tenebrionidae incertae sedis</taxon>
        <taxon>Tribolium</taxon>
    </lineage>
</organism>
<sequence>MKPFAVILAFCCLAHARPGFEHHGGHHLEGVPNESHYGKLHYPKFDIIHLGSAIKDTLPPAVVEITKKVVIKEPHPYPVKVPVPVPHPIEVPKPYPVVHTKLVKVPHPVPVEIIKKVPVAFEVPKPFPVPVEEFKGHQGGSEGSFGGSFGGHEQFGHQQLNEVHEEGQEGGGFEGGFHGGDNAGGFSEQDQSGAYGTQVNAQAQQVGWVPLQMAGEQQAQEQHQGSPLITVIN</sequence>
<proteinExistence type="predicted"/>
<name>D2A0F7_TRICA</name>
<accession>D2A0F7</accession>
<keyword evidence="1" id="KW-0732">Signal</keyword>
<reference evidence="2 3" key="1">
    <citation type="journal article" date="2008" name="Nature">
        <title>The genome of the model beetle and pest Tribolium castaneum.</title>
        <authorList>
            <consortium name="Tribolium Genome Sequencing Consortium"/>
            <person name="Richards S."/>
            <person name="Gibbs R.A."/>
            <person name="Weinstock G.M."/>
            <person name="Brown S.J."/>
            <person name="Denell R."/>
            <person name="Beeman R.W."/>
            <person name="Gibbs R."/>
            <person name="Beeman R.W."/>
            <person name="Brown S.J."/>
            <person name="Bucher G."/>
            <person name="Friedrich M."/>
            <person name="Grimmelikhuijzen C.J."/>
            <person name="Klingler M."/>
            <person name="Lorenzen M."/>
            <person name="Richards S."/>
            <person name="Roth S."/>
            <person name="Schroder R."/>
            <person name="Tautz D."/>
            <person name="Zdobnov E.M."/>
            <person name="Muzny D."/>
            <person name="Gibbs R.A."/>
            <person name="Weinstock G.M."/>
            <person name="Attaway T."/>
            <person name="Bell S."/>
            <person name="Buhay C.J."/>
            <person name="Chandrabose M.N."/>
            <person name="Chavez D."/>
            <person name="Clerk-Blankenburg K.P."/>
            <person name="Cree A."/>
            <person name="Dao M."/>
            <person name="Davis C."/>
            <person name="Chacko J."/>
            <person name="Dinh H."/>
            <person name="Dugan-Rocha S."/>
            <person name="Fowler G."/>
            <person name="Garner T.T."/>
            <person name="Garnes J."/>
            <person name="Gnirke A."/>
            <person name="Hawes A."/>
            <person name="Hernandez J."/>
            <person name="Hines S."/>
            <person name="Holder M."/>
            <person name="Hume J."/>
            <person name="Jhangiani S.N."/>
            <person name="Joshi V."/>
            <person name="Khan Z.M."/>
            <person name="Jackson L."/>
            <person name="Kovar C."/>
            <person name="Kowis A."/>
            <person name="Lee S."/>
            <person name="Lewis L.R."/>
            <person name="Margolis J."/>
            <person name="Morgan M."/>
            <person name="Nazareth L.V."/>
            <person name="Nguyen N."/>
            <person name="Okwuonu G."/>
            <person name="Parker D."/>
            <person name="Richards S."/>
            <person name="Ruiz S.J."/>
            <person name="Santibanez J."/>
            <person name="Savard J."/>
            <person name="Scherer S.E."/>
            <person name="Schneider B."/>
            <person name="Sodergren E."/>
            <person name="Tautz D."/>
            <person name="Vattahil S."/>
            <person name="Villasana D."/>
            <person name="White C.S."/>
            <person name="Wright R."/>
            <person name="Park Y."/>
            <person name="Beeman R.W."/>
            <person name="Lord J."/>
            <person name="Oppert B."/>
            <person name="Lorenzen M."/>
            <person name="Brown S."/>
            <person name="Wang L."/>
            <person name="Savard J."/>
            <person name="Tautz D."/>
            <person name="Richards S."/>
            <person name="Weinstock G."/>
            <person name="Gibbs R.A."/>
            <person name="Liu Y."/>
            <person name="Worley K."/>
            <person name="Weinstock G."/>
            <person name="Elsik C.G."/>
            <person name="Reese J.T."/>
            <person name="Elhaik E."/>
            <person name="Landan G."/>
            <person name="Graur D."/>
            <person name="Arensburger P."/>
            <person name="Atkinson P."/>
            <person name="Beeman R.W."/>
            <person name="Beidler J."/>
            <person name="Brown S.J."/>
            <person name="Demuth J.P."/>
            <person name="Drury D.W."/>
            <person name="Du Y.Z."/>
            <person name="Fujiwara H."/>
            <person name="Lorenzen M."/>
            <person name="Maselli V."/>
            <person name="Osanai M."/>
            <person name="Park Y."/>
            <person name="Robertson H.M."/>
            <person name="Tu Z."/>
            <person name="Wang J.J."/>
            <person name="Wang S."/>
            <person name="Richards S."/>
            <person name="Song H."/>
            <person name="Zhang L."/>
            <person name="Sodergren E."/>
            <person name="Werner D."/>
            <person name="Stanke M."/>
            <person name="Morgenstern B."/>
            <person name="Solovyev V."/>
            <person name="Kosarev P."/>
            <person name="Brown G."/>
            <person name="Chen H.C."/>
            <person name="Ermolaeva O."/>
            <person name="Hlavina W."/>
            <person name="Kapustin Y."/>
            <person name="Kiryutin B."/>
            <person name="Kitts P."/>
            <person name="Maglott D."/>
            <person name="Pruitt K."/>
            <person name="Sapojnikov V."/>
            <person name="Souvorov A."/>
            <person name="Mackey A.J."/>
            <person name="Waterhouse R.M."/>
            <person name="Wyder S."/>
            <person name="Zdobnov E.M."/>
            <person name="Zdobnov E.M."/>
            <person name="Wyder S."/>
            <person name="Kriventseva E.V."/>
            <person name="Kadowaki T."/>
            <person name="Bork P."/>
            <person name="Aranda M."/>
            <person name="Bao R."/>
            <person name="Beermann A."/>
            <person name="Berns N."/>
            <person name="Bolognesi R."/>
            <person name="Bonneton F."/>
            <person name="Bopp D."/>
            <person name="Brown S.J."/>
            <person name="Bucher G."/>
            <person name="Butts T."/>
            <person name="Chaumot A."/>
            <person name="Denell R.E."/>
            <person name="Ferrier D.E."/>
            <person name="Friedrich M."/>
            <person name="Gordon C.M."/>
            <person name="Jindra M."/>
            <person name="Klingler M."/>
            <person name="Lan Q."/>
            <person name="Lattorff H.M."/>
            <person name="Laudet V."/>
            <person name="von Levetsow C."/>
            <person name="Liu Z."/>
            <person name="Lutz R."/>
            <person name="Lynch J.A."/>
            <person name="da Fonseca R.N."/>
            <person name="Posnien N."/>
            <person name="Reuter R."/>
            <person name="Roth S."/>
            <person name="Savard J."/>
            <person name="Schinko J.B."/>
            <person name="Schmitt C."/>
            <person name="Schoppmeier M."/>
            <person name="Schroder R."/>
            <person name="Shippy T.D."/>
            <person name="Simonnet F."/>
            <person name="Marques-Souza H."/>
            <person name="Tautz D."/>
            <person name="Tomoyasu Y."/>
            <person name="Trauner J."/>
            <person name="Van der Zee M."/>
            <person name="Vervoort M."/>
            <person name="Wittkopp N."/>
            <person name="Wimmer E.A."/>
            <person name="Yang X."/>
            <person name="Jones A.K."/>
            <person name="Sattelle D.B."/>
            <person name="Ebert P.R."/>
            <person name="Nelson D."/>
            <person name="Scott J.G."/>
            <person name="Beeman R.W."/>
            <person name="Muthukrishnan S."/>
            <person name="Kramer K.J."/>
            <person name="Arakane Y."/>
            <person name="Beeman R.W."/>
            <person name="Zhu Q."/>
            <person name="Hogenkamp D."/>
            <person name="Dixit R."/>
            <person name="Oppert B."/>
            <person name="Jiang H."/>
            <person name="Zou Z."/>
            <person name="Marshall J."/>
            <person name="Elpidina E."/>
            <person name="Vinokurov K."/>
            <person name="Oppert C."/>
            <person name="Zou Z."/>
            <person name="Evans J."/>
            <person name="Lu Z."/>
            <person name="Zhao P."/>
            <person name="Sumathipala N."/>
            <person name="Altincicek B."/>
            <person name="Vilcinskas A."/>
            <person name="Williams M."/>
            <person name="Hultmark D."/>
            <person name="Hetru C."/>
            <person name="Jiang H."/>
            <person name="Grimmelikhuijzen C.J."/>
            <person name="Hauser F."/>
            <person name="Cazzamali G."/>
            <person name="Williamson M."/>
            <person name="Park Y."/>
            <person name="Li B."/>
            <person name="Tanaka Y."/>
            <person name="Predel R."/>
            <person name="Neupert S."/>
            <person name="Schachtner J."/>
            <person name="Verleyen P."/>
            <person name="Raible F."/>
            <person name="Bork P."/>
            <person name="Friedrich M."/>
            <person name="Walden K.K."/>
            <person name="Robertson H.M."/>
            <person name="Angeli S."/>
            <person name="Foret S."/>
            <person name="Bucher G."/>
            <person name="Schuetz S."/>
            <person name="Maleszka R."/>
            <person name="Wimmer E.A."/>
            <person name="Beeman R.W."/>
            <person name="Lorenzen M."/>
            <person name="Tomoyasu Y."/>
            <person name="Miller S.C."/>
            <person name="Grossmann D."/>
            <person name="Bucher G."/>
        </authorList>
    </citation>
    <scope>NUCLEOTIDE SEQUENCE [LARGE SCALE GENOMIC DNA]</scope>
    <source>
        <strain evidence="2 3">Georgia GA2</strain>
    </source>
</reference>
<dbReference type="InParanoid" id="D2A0F7"/>
<gene>
    <name evidence="2" type="primary">AUGUSTUS-3.0.2_08206</name>
    <name evidence="2" type="ORF">TcasGA2_TC008206</name>
</gene>
<dbReference type="OMA" id="HEAKIVK"/>
<dbReference type="EMBL" id="KQ971338">
    <property type="protein sequence ID" value="EFA02505.2"/>
    <property type="molecule type" value="Genomic_DNA"/>
</dbReference>
<dbReference type="Proteomes" id="UP000007266">
    <property type="component" value="Linkage group 4"/>
</dbReference>
<dbReference type="AlphaFoldDB" id="D2A0F7"/>
<evidence type="ECO:0000313" key="2">
    <source>
        <dbReference type="EMBL" id="EFA02505.2"/>
    </source>
</evidence>
<reference evidence="2 3" key="2">
    <citation type="journal article" date="2010" name="Nucleic Acids Res.">
        <title>BeetleBase in 2010: revisions to provide comprehensive genomic information for Tribolium castaneum.</title>
        <authorList>
            <person name="Kim H.S."/>
            <person name="Murphy T."/>
            <person name="Xia J."/>
            <person name="Caragea D."/>
            <person name="Park Y."/>
            <person name="Beeman R.W."/>
            <person name="Lorenzen M.D."/>
            <person name="Butcher S."/>
            <person name="Manak J.R."/>
            <person name="Brown S.J."/>
        </authorList>
    </citation>
    <scope>GENOME REANNOTATION</scope>
    <source>
        <strain evidence="2 3">Georgia GA2</strain>
    </source>
</reference>
<protein>
    <submittedName>
        <fullName evidence="2">Uncharacterized protein</fullName>
    </submittedName>
</protein>